<dbReference type="Proteomes" id="UP000568888">
    <property type="component" value="Unassembled WGS sequence"/>
</dbReference>
<organism evidence="8 10">
    <name type="scientific">Geomonas paludis</name>
    <dbReference type="NCBI Taxonomy" id="2740185"/>
    <lineage>
        <taxon>Bacteria</taxon>
        <taxon>Pseudomonadati</taxon>
        <taxon>Thermodesulfobacteriota</taxon>
        <taxon>Desulfuromonadia</taxon>
        <taxon>Geobacterales</taxon>
        <taxon>Geobacteraceae</taxon>
        <taxon>Geomonas</taxon>
    </lineage>
</organism>
<evidence type="ECO:0000313" key="9">
    <source>
        <dbReference type="EMBL" id="UPU38006.1"/>
    </source>
</evidence>
<keyword evidence="5 6" id="KW-0408">Iron</keyword>
<name>A0A6V8MVY5_9BACT</name>
<dbReference type="GO" id="GO:0009055">
    <property type="term" value="F:electron transfer activity"/>
    <property type="evidence" value="ECO:0007669"/>
    <property type="project" value="InterPro"/>
</dbReference>
<feature type="binding site" description="axial binding residue" evidence="6">
    <location>
        <position position="72"/>
    </location>
    <ligand>
        <name>heme c</name>
        <dbReference type="ChEBI" id="CHEBI:61717"/>
        <label>1</label>
    </ligand>
    <ligandPart>
        <name>Fe</name>
        <dbReference type="ChEBI" id="CHEBI:18248"/>
    </ligandPart>
</feature>
<keyword evidence="1" id="KW-0813">Transport</keyword>
<dbReference type="Proteomes" id="UP000831485">
    <property type="component" value="Chromosome"/>
</dbReference>
<evidence type="ECO:0000256" key="3">
    <source>
        <dbReference type="ARBA" id="ARBA00022723"/>
    </source>
</evidence>
<reference evidence="10" key="1">
    <citation type="submission" date="2020-06" db="EMBL/GenBank/DDBJ databases">
        <title>Draft genomic sequecing of Geomonas sp. Red736.</title>
        <authorList>
            <person name="Itoh H."/>
            <person name="Xu Z.X."/>
            <person name="Ushijima N."/>
            <person name="Masuda Y."/>
            <person name="Shiratori Y."/>
            <person name="Senoo K."/>
        </authorList>
    </citation>
    <scope>NUCLEOTIDE SEQUENCE [LARGE SCALE GENOMIC DNA]</scope>
    <source>
        <strain evidence="10">Red736</strain>
    </source>
</reference>
<dbReference type="EMBL" id="CP096574">
    <property type="protein sequence ID" value="UPU38006.1"/>
    <property type="molecule type" value="Genomic_DNA"/>
</dbReference>
<comment type="cofactor">
    <cofactor evidence="6">
        <name>heme c</name>
        <dbReference type="ChEBI" id="CHEBI:61717"/>
    </cofactor>
    <text evidence="6">Binds 4 heme c groups covalently per monomer.</text>
</comment>
<dbReference type="CDD" id="cd08168">
    <property type="entry name" value="Cytochrom_C3"/>
    <property type="match status" value="1"/>
</dbReference>
<keyword evidence="4" id="KW-0249">Electron transport</keyword>
<reference evidence="8" key="2">
    <citation type="journal article" date="2021" name="Int. J. Syst. Evol. Microbiol.">
        <title>Geomonas silvestris sp. nov., Geomonas paludis sp. nov. and Geomonas limicola sp. nov., isolated from terrestrial environments, and emended description of the genus Geomonas.</title>
        <authorList>
            <person name="Itoh H."/>
            <person name="Xu Z."/>
            <person name="Masuda Y."/>
            <person name="Ushijima N."/>
            <person name="Hayakawa C."/>
            <person name="Shiratori Y."/>
            <person name="Senoo K."/>
        </authorList>
    </citation>
    <scope>NUCLEOTIDE SEQUENCE</scope>
    <source>
        <strain evidence="8">Red736</strain>
    </source>
</reference>
<feature type="binding site" description="axial binding residue" evidence="6">
    <location>
        <position position="89"/>
    </location>
    <ligand>
        <name>heme c</name>
        <dbReference type="ChEBI" id="CHEBI:61717"/>
        <label>1</label>
    </ligand>
    <ligandPart>
        <name>Fe</name>
        <dbReference type="ChEBI" id="CHEBI:18248"/>
    </ligandPart>
</feature>
<evidence type="ECO:0000256" key="6">
    <source>
        <dbReference type="PIRSR" id="PIRSR602322-1"/>
    </source>
</evidence>
<feature type="binding site" description="axial binding residue" evidence="6">
    <location>
        <position position="92"/>
    </location>
    <ligand>
        <name>heme c</name>
        <dbReference type="ChEBI" id="CHEBI:61717"/>
        <label>1</label>
    </ligand>
    <ligandPart>
        <name>Fe</name>
        <dbReference type="ChEBI" id="CHEBI:18248"/>
    </ligandPart>
</feature>
<feature type="binding site" description="axial binding residue" evidence="6">
    <location>
        <position position="75"/>
    </location>
    <ligand>
        <name>heme c</name>
        <dbReference type="ChEBI" id="CHEBI:61717"/>
        <label>1</label>
    </ligand>
    <ligandPart>
        <name>Fe</name>
        <dbReference type="ChEBI" id="CHEBI:18248"/>
    </ligandPart>
</feature>
<evidence type="ECO:0000259" key="7">
    <source>
        <dbReference type="Pfam" id="PF14522"/>
    </source>
</evidence>
<feature type="domain" description="Cytochrome c7-like" evidence="7">
    <location>
        <begin position="34"/>
        <end position="94"/>
    </location>
</feature>
<keyword evidence="3 6" id="KW-0479">Metal-binding</keyword>
<dbReference type="Gene3D" id="3.90.10.10">
    <property type="entry name" value="Cytochrome C3"/>
    <property type="match status" value="1"/>
</dbReference>
<evidence type="ECO:0000313" key="10">
    <source>
        <dbReference type="Proteomes" id="UP000568888"/>
    </source>
</evidence>
<dbReference type="RefSeq" id="WP_183346330.1">
    <property type="nucleotide sequence ID" value="NZ_BLXY01000002.1"/>
</dbReference>
<protein>
    <submittedName>
        <fullName evidence="8 9">Cytochrome c</fullName>
    </submittedName>
</protein>
<dbReference type="Pfam" id="PF14522">
    <property type="entry name" value="Cytochrome_C7"/>
    <property type="match status" value="1"/>
</dbReference>
<dbReference type="InterPro" id="IPR036280">
    <property type="entry name" value="Multihaem_cyt_sf"/>
</dbReference>
<evidence type="ECO:0000256" key="2">
    <source>
        <dbReference type="ARBA" id="ARBA00022617"/>
    </source>
</evidence>
<dbReference type="PRINTS" id="PR00609">
    <property type="entry name" value="CYTOCHROMEC3"/>
</dbReference>
<dbReference type="InterPro" id="IPR029467">
    <property type="entry name" value="Cyt_c7-like"/>
</dbReference>
<dbReference type="SUPFAM" id="SSF48695">
    <property type="entry name" value="Multiheme cytochromes"/>
    <property type="match status" value="1"/>
</dbReference>
<accession>A0A6V8MVY5</accession>
<gene>
    <name evidence="8" type="primary">ppcB_1</name>
    <name evidence="8" type="ORF">GMPD_13880</name>
    <name evidence="9" type="ORF">M1B72_09935</name>
</gene>
<dbReference type="AlphaFoldDB" id="A0A6V8MVY5"/>
<dbReference type="GO" id="GO:0020037">
    <property type="term" value="F:heme binding"/>
    <property type="evidence" value="ECO:0007669"/>
    <property type="project" value="InterPro"/>
</dbReference>
<evidence type="ECO:0000313" key="8">
    <source>
        <dbReference type="EMBL" id="GFO63469.1"/>
    </source>
</evidence>
<evidence type="ECO:0000256" key="4">
    <source>
        <dbReference type="ARBA" id="ARBA00022982"/>
    </source>
</evidence>
<feature type="binding site" description="axial binding residue" evidence="6">
    <location>
        <position position="76"/>
    </location>
    <ligand>
        <name>heme c</name>
        <dbReference type="ChEBI" id="CHEBI:61717"/>
        <label>1</label>
    </ligand>
    <ligandPart>
        <name>Fe</name>
        <dbReference type="ChEBI" id="CHEBI:18248"/>
    </ligandPart>
</feature>
<proteinExistence type="predicted"/>
<keyword evidence="11" id="KW-1185">Reference proteome</keyword>
<feature type="binding site" description="axial binding residue" evidence="6">
    <location>
        <position position="93"/>
    </location>
    <ligand>
        <name>heme c</name>
        <dbReference type="ChEBI" id="CHEBI:61717"/>
        <label>1</label>
    </ligand>
    <ligandPart>
        <name>Fe</name>
        <dbReference type="ChEBI" id="CHEBI:18248"/>
    </ligandPart>
</feature>
<sequence>MKWIVVPAVIAGVAGVAFAGINERMEFPNKKGTVVFAHKKHEKLADMDCSVCHEGEVGAIRTFGKAYAHRICIGCHQPEAGKMEGPVACEGCHQTS</sequence>
<dbReference type="InterPro" id="IPR002322">
    <property type="entry name" value="Cyt_c_III"/>
</dbReference>
<evidence type="ECO:0000256" key="1">
    <source>
        <dbReference type="ARBA" id="ARBA00022448"/>
    </source>
</evidence>
<dbReference type="EMBL" id="BLXY01000002">
    <property type="protein sequence ID" value="GFO63469.1"/>
    <property type="molecule type" value="Genomic_DNA"/>
</dbReference>
<dbReference type="GO" id="GO:0046872">
    <property type="term" value="F:metal ion binding"/>
    <property type="evidence" value="ECO:0007669"/>
    <property type="project" value="UniProtKB-KW"/>
</dbReference>
<evidence type="ECO:0000313" key="11">
    <source>
        <dbReference type="Proteomes" id="UP000831485"/>
    </source>
</evidence>
<keyword evidence="2 6" id="KW-0349">Heme</keyword>
<evidence type="ECO:0000256" key="5">
    <source>
        <dbReference type="ARBA" id="ARBA00023004"/>
    </source>
</evidence>
<reference evidence="9" key="3">
    <citation type="submission" date="2022-04" db="EMBL/GenBank/DDBJ databases">
        <authorList>
            <person name="Liu G."/>
        </authorList>
    </citation>
    <scope>NUCLEOTIDE SEQUENCE</scope>
    <source>
        <strain evidence="9">RG22</strain>
    </source>
</reference>